<dbReference type="Pfam" id="PF08819">
    <property type="entry name" value="DUF1802"/>
    <property type="match status" value="1"/>
</dbReference>
<proteinExistence type="predicted"/>
<gene>
    <name evidence="1" type="ORF">DC3_21570</name>
</gene>
<evidence type="ECO:0008006" key="3">
    <source>
        <dbReference type="Google" id="ProtNLM"/>
    </source>
</evidence>
<dbReference type="PIRSF" id="PIRSF018957">
    <property type="entry name" value="UCP018957"/>
    <property type="match status" value="1"/>
</dbReference>
<dbReference type="OrthoDB" id="9808776at2"/>
<evidence type="ECO:0000313" key="1">
    <source>
        <dbReference type="EMBL" id="GEM46522.1"/>
    </source>
</evidence>
<accession>A0A511N0X9</accession>
<evidence type="ECO:0000313" key="2">
    <source>
        <dbReference type="Proteomes" id="UP000321306"/>
    </source>
</evidence>
<dbReference type="RefSeq" id="WP_146884335.1">
    <property type="nucleotide sequence ID" value="NZ_BJXB01000008.1"/>
</dbReference>
<dbReference type="AlphaFoldDB" id="A0A511N0X9"/>
<organism evidence="1 2">
    <name type="scientific">Deinococcus cellulosilyticus (strain DSM 18568 / NBRC 106333 / KACC 11606 / 5516J-15)</name>
    <dbReference type="NCBI Taxonomy" id="1223518"/>
    <lineage>
        <taxon>Bacteria</taxon>
        <taxon>Thermotogati</taxon>
        <taxon>Deinococcota</taxon>
        <taxon>Deinococci</taxon>
        <taxon>Deinococcales</taxon>
        <taxon>Deinococcaceae</taxon>
        <taxon>Deinococcus</taxon>
    </lineage>
</organism>
<keyword evidence="2" id="KW-1185">Reference proteome</keyword>
<dbReference type="InterPro" id="IPR014923">
    <property type="entry name" value="DUF1802"/>
</dbReference>
<reference evidence="1 2" key="1">
    <citation type="submission" date="2019-07" db="EMBL/GenBank/DDBJ databases">
        <title>Whole genome shotgun sequence of Deinococcus cellulosilyticus NBRC 106333.</title>
        <authorList>
            <person name="Hosoyama A."/>
            <person name="Uohara A."/>
            <person name="Ohji S."/>
            <person name="Ichikawa N."/>
        </authorList>
    </citation>
    <scope>NUCLEOTIDE SEQUENCE [LARGE SCALE GENOMIC DNA]</scope>
    <source>
        <strain evidence="1 2">NBRC 106333</strain>
    </source>
</reference>
<dbReference type="Proteomes" id="UP000321306">
    <property type="component" value="Unassembled WGS sequence"/>
</dbReference>
<protein>
    <recommendedName>
        <fullName evidence="3">DUF1802 family protein</fullName>
    </recommendedName>
</protein>
<sequence length="188" mass="21769">MTVQSMYGLKEWDAQVQLLLSGQYAVLVRKGGIIEKNLEFEIEHREFFLYPTFLHQNKLELKEEHHPLILDQNPPSEVAFSAFARVRAVWKIEDLDVALQIEKLQALNSKAIERRFNYRNKPYLHVLLLEVFSLETSFVLTETPEMFGCISWVPLDQVHEVHARPVLPGQQLEALHQQLVDLLGAPQS</sequence>
<comment type="caution">
    <text evidence="1">The sequence shown here is derived from an EMBL/GenBank/DDBJ whole genome shotgun (WGS) entry which is preliminary data.</text>
</comment>
<name>A0A511N0X9_DEIC1</name>
<dbReference type="InterPro" id="IPR008307">
    <property type="entry name" value="UCP018957"/>
</dbReference>
<dbReference type="EMBL" id="BJXB01000008">
    <property type="protein sequence ID" value="GEM46522.1"/>
    <property type="molecule type" value="Genomic_DNA"/>
</dbReference>